<name>A0A2T7UGZ7_9BURK</name>
<feature type="transmembrane region" description="Helical" evidence="10">
    <location>
        <begin position="451"/>
        <end position="468"/>
    </location>
</feature>
<dbReference type="SUPFAM" id="SSF46626">
    <property type="entry name" value="Cytochrome c"/>
    <property type="match status" value="1"/>
</dbReference>
<evidence type="ECO:0000256" key="11">
    <source>
        <dbReference type="SAM" id="SignalP"/>
    </source>
</evidence>
<keyword evidence="14" id="KW-1185">Reference proteome</keyword>
<dbReference type="STRING" id="1293045.H663_02505"/>
<dbReference type="GO" id="GO:0015093">
    <property type="term" value="F:ferrous iron transmembrane transporter activity"/>
    <property type="evidence" value="ECO:0007669"/>
    <property type="project" value="TreeGrafter"/>
</dbReference>
<evidence type="ECO:0000256" key="4">
    <source>
        <dbReference type="ARBA" id="ARBA00022692"/>
    </source>
</evidence>
<evidence type="ECO:0000256" key="6">
    <source>
        <dbReference type="ARBA" id="ARBA00022989"/>
    </source>
</evidence>
<dbReference type="Gene3D" id="1.10.760.10">
    <property type="entry name" value="Cytochrome c-like domain"/>
    <property type="match status" value="1"/>
</dbReference>
<feature type="transmembrane region" description="Helical" evidence="10">
    <location>
        <begin position="380"/>
        <end position="404"/>
    </location>
</feature>
<dbReference type="OrthoDB" id="9765171at2"/>
<dbReference type="GO" id="GO:0020037">
    <property type="term" value="F:heme binding"/>
    <property type="evidence" value="ECO:0007669"/>
    <property type="project" value="InterPro"/>
</dbReference>
<evidence type="ECO:0000256" key="1">
    <source>
        <dbReference type="ARBA" id="ARBA00004141"/>
    </source>
</evidence>
<evidence type="ECO:0000256" key="9">
    <source>
        <dbReference type="PROSITE-ProRule" id="PRU00433"/>
    </source>
</evidence>
<feature type="transmembrane region" description="Helical" evidence="10">
    <location>
        <begin position="604"/>
        <end position="628"/>
    </location>
</feature>
<feature type="transmembrane region" description="Helical" evidence="10">
    <location>
        <begin position="489"/>
        <end position="507"/>
    </location>
</feature>
<keyword evidence="6 10" id="KW-1133">Transmembrane helix</keyword>
<evidence type="ECO:0000256" key="5">
    <source>
        <dbReference type="ARBA" id="ARBA00022723"/>
    </source>
</evidence>
<dbReference type="GO" id="GO:0033573">
    <property type="term" value="C:high-affinity iron permease complex"/>
    <property type="evidence" value="ECO:0007669"/>
    <property type="project" value="InterPro"/>
</dbReference>
<accession>A0A2T7UGZ7</accession>
<sequence>MFHRIVSWLSTLVLALSGMAHAAEPTRTVLHLLDYIAVDYAGAVEDGKIKNIDEYKEMIEFSGQAQALLKGLPANPVQTALIVEATALARGIEAKAPGSDISAKANALRWAVIRAYKVPVIPKSTPDLKRGAGLYATQCAACHGHTGRGDGPAATGLDPKPSDFHDLNRMAQRSAYGLYNTVTLGVSGTAMAPFDQLSEEDRWALAFFVAQLPVDKALQTKGASLWHEGKGRELFPDLVNVSTLSMNEVKARYGDEGVALQAFLASSPQTLTASKPAPIDFAVATLARSLEAYRQGNREQASQLAIEAYLEGFELVETSLQNIDAALMARVEREMMSYRRALEAQAPLSQIELEGTIVLASLEQARTALADTQLSPATTFVSALVILLREGVEAILVVAAILAFTARAGRKDARRWIHVGWVAALALGLVTWAVSNYLMEISGASREITEGVTALVAAAMLLYVGFWLHSKSHSQAWQQFIGNQVTGKLSSGKVWTLGLVSFFAVYREAFETVLFYQALSTQAGPQGHAALLGGLAVGAALLVAVAWAILRASVKLPMGLFFSASGILLVVLAVIFTGQGIAALQEAGKIGSDAISFIRLPLLGIYPTLQTMTAQAGTIVVGVLALWWATRTRRAVVVDSKGGGAI</sequence>
<dbReference type="Pfam" id="PF00034">
    <property type="entry name" value="Cytochrom_C"/>
    <property type="match status" value="1"/>
</dbReference>
<evidence type="ECO:0000256" key="3">
    <source>
        <dbReference type="ARBA" id="ARBA00022617"/>
    </source>
</evidence>
<keyword evidence="4 10" id="KW-0812">Transmembrane</keyword>
<keyword evidence="11" id="KW-0732">Signal</keyword>
<evidence type="ECO:0000256" key="7">
    <source>
        <dbReference type="ARBA" id="ARBA00023004"/>
    </source>
</evidence>
<dbReference type="InterPro" id="IPR009056">
    <property type="entry name" value="Cyt_c-like_dom"/>
</dbReference>
<keyword evidence="8 10" id="KW-0472">Membrane</keyword>
<dbReference type="InterPro" id="IPR036909">
    <property type="entry name" value="Cyt_c-like_dom_sf"/>
</dbReference>
<gene>
    <name evidence="13" type="ORF">H663_005235</name>
</gene>
<feature type="signal peptide" evidence="11">
    <location>
        <begin position="1"/>
        <end position="22"/>
    </location>
</feature>
<dbReference type="PANTHER" id="PTHR31632">
    <property type="entry name" value="IRON TRANSPORTER FTH1"/>
    <property type="match status" value="1"/>
</dbReference>
<keyword evidence="3 9" id="KW-0349">Heme</keyword>
<dbReference type="PANTHER" id="PTHR31632:SF2">
    <property type="entry name" value="PLASMA MEMBRANE IRON PERMEASE"/>
    <property type="match status" value="1"/>
</dbReference>
<evidence type="ECO:0000256" key="2">
    <source>
        <dbReference type="ARBA" id="ARBA00008333"/>
    </source>
</evidence>
<evidence type="ECO:0000313" key="14">
    <source>
        <dbReference type="Proteomes" id="UP000037507"/>
    </source>
</evidence>
<dbReference type="RefSeq" id="WP_053169545.1">
    <property type="nucleotide sequence ID" value="NZ_LFYT02000004.1"/>
</dbReference>
<dbReference type="Proteomes" id="UP000037507">
    <property type="component" value="Unassembled WGS sequence"/>
</dbReference>
<reference evidence="13" key="1">
    <citation type="submission" date="2017-04" db="EMBL/GenBank/DDBJ databases">
        <title>Unexpected and diverse lifestyles within the genus Limnohabitans.</title>
        <authorList>
            <person name="Kasalicky V."/>
            <person name="Mehrshad M."/>
            <person name="Andrei S.-A."/>
            <person name="Salcher M."/>
            <person name="Kratochvilova H."/>
            <person name="Simek K."/>
            <person name="Ghai R."/>
        </authorList>
    </citation>
    <scope>NUCLEOTIDE SEQUENCE [LARGE SCALE GENOMIC DNA]</scope>
    <source>
        <strain evidence="13">II-D5</strain>
    </source>
</reference>
<dbReference type="GO" id="GO:0009055">
    <property type="term" value="F:electron transfer activity"/>
    <property type="evidence" value="ECO:0007669"/>
    <property type="project" value="InterPro"/>
</dbReference>
<dbReference type="AlphaFoldDB" id="A0A2T7UGZ7"/>
<evidence type="ECO:0000256" key="8">
    <source>
        <dbReference type="ARBA" id="ARBA00023136"/>
    </source>
</evidence>
<evidence type="ECO:0000313" key="13">
    <source>
        <dbReference type="EMBL" id="PVE43871.1"/>
    </source>
</evidence>
<evidence type="ECO:0000259" key="12">
    <source>
        <dbReference type="PROSITE" id="PS51007"/>
    </source>
</evidence>
<comment type="caution">
    <text evidence="13">The sequence shown here is derived from an EMBL/GenBank/DDBJ whole genome shotgun (WGS) entry which is preliminary data.</text>
</comment>
<proteinExistence type="inferred from homology"/>
<feature type="transmembrane region" description="Helical" evidence="10">
    <location>
        <begin position="416"/>
        <end position="439"/>
    </location>
</feature>
<dbReference type="GO" id="GO:0046872">
    <property type="term" value="F:metal ion binding"/>
    <property type="evidence" value="ECO:0007669"/>
    <property type="project" value="UniProtKB-KW"/>
</dbReference>
<protein>
    <submittedName>
        <fullName evidence="13">Cytochrome C</fullName>
    </submittedName>
</protein>
<dbReference type="PROSITE" id="PS51007">
    <property type="entry name" value="CYTC"/>
    <property type="match status" value="1"/>
</dbReference>
<keyword evidence="7 9" id="KW-0408">Iron</keyword>
<dbReference type="InterPro" id="IPR004923">
    <property type="entry name" value="FTR1/Fip1/EfeU"/>
</dbReference>
<feature type="transmembrane region" description="Helical" evidence="10">
    <location>
        <begin position="561"/>
        <end position="584"/>
    </location>
</feature>
<comment type="subcellular location">
    <subcellularLocation>
        <location evidence="1">Membrane</location>
        <topology evidence="1">Multi-pass membrane protein</topology>
    </subcellularLocation>
</comment>
<dbReference type="EMBL" id="LFYT02000004">
    <property type="protein sequence ID" value="PVE43871.1"/>
    <property type="molecule type" value="Genomic_DNA"/>
</dbReference>
<comment type="similarity">
    <text evidence="2">Belongs to the oxidase-dependent Fe transporter (OFeT) (TC 9.A.10.1) family.</text>
</comment>
<feature type="chain" id="PRO_5015601169" evidence="11">
    <location>
        <begin position="23"/>
        <end position="646"/>
    </location>
</feature>
<feature type="transmembrane region" description="Helical" evidence="10">
    <location>
        <begin position="527"/>
        <end position="549"/>
    </location>
</feature>
<keyword evidence="5 9" id="KW-0479">Metal-binding</keyword>
<organism evidence="13 14">
    <name type="scientific">Limnohabitans planktonicus II-D5</name>
    <dbReference type="NCBI Taxonomy" id="1293045"/>
    <lineage>
        <taxon>Bacteria</taxon>
        <taxon>Pseudomonadati</taxon>
        <taxon>Pseudomonadota</taxon>
        <taxon>Betaproteobacteria</taxon>
        <taxon>Burkholderiales</taxon>
        <taxon>Comamonadaceae</taxon>
        <taxon>Limnohabitans</taxon>
    </lineage>
</organism>
<evidence type="ECO:0000256" key="10">
    <source>
        <dbReference type="SAM" id="Phobius"/>
    </source>
</evidence>
<dbReference type="Pfam" id="PF03239">
    <property type="entry name" value="FTR1"/>
    <property type="match status" value="1"/>
</dbReference>
<feature type="domain" description="Cytochrome c" evidence="12">
    <location>
        <begin position="126"/>
        <end position="213"/>
    </location>
</feature>